<gene>
    <name evidence="1" type="ORF">IQ215_12390</name>
</gene>
<sequence length="692" mass="80305">MLDYIDKIRRLLKIAINVPFYSQKLTNIAITSEFLDSCSNDELLSAFYHISPITKQDIRNAPYQLLATTQNIVYRGATSGTTGGAFVFFRDKIWNDKRLASLNKFLAWWGIDEQVDIAHVNSRLFPLRHQDYALIGGIDNTFLQRLNFITKKPLVLRGYPSRLCEVALIAQNRIDFSNVQAIICTGEPLFDHQKQVLMDIFGCPIITEYGSQECGVYGFSCPVCGNLHIDEGRCLIEEKDNRLLVTDFYSYTMPMIRYYNGDLVTTEHNGSCPHGRVNVTILGRDGEKFGVSQSLYPIRGVDYYRSISTKDNTRLVGYLNQVNAKEIDRFFAQEINKIFPDDSSLLIQKFVSPMDLYKATMPPMQDKFFSDCIPLDVFNYPQFFLDVVKGDRWIYYNIPNVILDESYRLLDNSHYCIDEQLKLDKLYLLLMISSKKRNIPSEELENLFYKYKKSNRLSLIYLDLLAICLFRKHHKLLKLLPRNNLDFKIIVDSFDYQLIVKLVSLGIQQVRKKKESLLIKKINPLLPLFISDLDYCSLYGVDCLPSIIAHWAKILGCYHDNDYNKNLPQELKQREKVLLDKREINFTFNYLSNSTILQLKELLIQVVLFDISIDNNLWLDIINSKENKTKGKKNLTDVIAFVPFMNYFAKLFLQQGEREKTYNCLLMSANISNSNDNFDSVSGLYNFKQKIF</sequence>
<evidence type="ECO:0000313" key="2">
    <source>
        <dbReference type="Proteomes" id="UP000654604"/>
    </source>
</evidence>
<dbReference type="SUPFAM" id="SSF56801">
    <property type="entry name" value="Acetyl-CoA synthetase-like"/>
    <property type="match status" value="1"/>
</dbReference>
<name>A0ABR9V6G0_9CHRO</name>
<dbReference type="PANTHER" id="PTHR36932">
    <property type="entry name" value="CAPSULAR POLYSACCHARIDE BIOSYNTHESIS PROTEIN"/>
    <property type="match status" value="1"/>
</dbReference>
<comment type="caution">
    <text evidence="1">The sequence shown here is derived from an EMBL/GenBank/DDBJ whole genome shotgun (WGS) entry which is preliminary data.</text>
</comment>
<dbReference type="EMBL" id="JADEWC010000033">
    <property type="protein sequence ID" value="MBE9223495.1"/>
    <property type="molecule type" value="Genomic_DNA"/>
</dbReference>
<organism evidence="1 2">
    <name type="scientific">Cyanobacterium stanieri LEGE 03274</name>
    <dbReference type="NCBI Taxonomy" id="1828756"/>
    <lineage>
        <taxon>Bacteria</taxon>
        <taxon>Bacillati</taxon>
        <taxon>Cyanobacteriota</taxon>
        <taxon>Cyanophyceae</taxon>
        <taxon>Oscillatoriophycideae</taxon>
        <taxon>Chroococcales</taxon>
        <taxon>Geminocystaceae</taxon>
        <taxon>Cyanobacterium</taxon>
    </lineage>
</organism>
<accession>A0ABR9V6G0</accession>
<dbReference type="RefSeq" id="WP_193801732.1">
    <property type="nucleotide sequence ID" value="NZ_JADEWC010000033.1"/>
</dbReference>
<dbReference type="Proteomes" id="UP000654604">
    <property type="component" value="Unassembled WGS sequence"/>
</dbReference>
<reference evidence="1 2" key="1">
    <citation type="submission" date="2020-10" db="EMBL/GenBank/DDBJ databases">
        <authorList>
            <person name="Castelo-Branco R."/>
            <person name="Eusebio N."/>
            <person name="Adriana R."/>
            <person name="Vieira A."/>
            <person name="Brugerolle De Fraissinette N."/>
            <person name="Rezende De Castro R."/>
            <person name="Schneider M.P."/>
            <person name="Vasconcelos V."/>
            <person name="Leao P.N."/>
        </authorList>
    </citation>
    <scope>NUCLEOTIDE SEQUENCE [LARGE SCALE GENOMIC DNA]</scope>
    <source>
        <strain evidence="1 2">LEGE 03274</strain>
    </source>
</reference>
<proteinExistence type="predicted"/>
<dbReference type="Gene3D" id="3.40.50.12780">
    <property type="entry name" value="N-terminal domain of ligase-like"/>
    <property type="match status" value="1"/>
</dbReference>
<evidence type="ECO:0008006" key="3">
    <source>
        <dbReference type="Google" id="ProtNLM"/>
    </source>
</evidence>
<dbReference type="PANTHER" id="PTHR36932:SF1">
    <property type="entry name" value="CAPSULAR POLYSACCHARIDE BIOSYNTHESIS PROTEIN"/>
    <property type="match status" value="1"/>
</dbReference>
<protein>
    <recommendedName>
        <fullName evidence="3">AMP-dependent synthetase/ligase domain-containing protein</fullName>
    </recommendedName>
</protein>
<keyword evidence="2" id="KW-1185">Reference proteome</keyword>
<dbReference type="InterPro" id="IPR053158">
    <property type="entry name" value="CapK_Type1_Caps_Biosynth"/>
</dbReference>
<dbReference type="InterPro" id="IPR042099">
    <property type="entry name" value="ANL_N_sf"/>
</dbReference>
<evidence type="ECO:0000313" key="1">
    <source>
        <dbReference type="EMBL" id="MBE9223495.1"/>
    </source>
</evidence>